<proteinExistence type="predicted"/>
<dbReference type="Proteomes" id="UP000265341">
    <property type="component" value="Unassembled WGS sequence"/>
</dbReference>
<dbReference type="OrthoDB" id="27520at2"/>
<organism evidence="1 2">
    <name type="scientific">Calidithermus roseus</name>
    <dbReference type="NCBI Taxonomy" id="1644118"/>
    <lineage>
        <taxon>Bacteria</taxon>
        <taxon>Thermotogati</taxon>
        <taxon>Deinococcota</taxon>
        <taxon>Deinococci</taxon>
        <taxon>Thermales</taxon>
        <taxon>Thermaceae</taxon>
        <taxon>Calidithermus</taxon>
    </lineage>
</organism>
<accession>A0A399EGT8</accession>
<sequence length="185" mass="20261">MKQLLWIPLVLGLALAQTPIPTPVQSPAQRSEQRLAQKATQEMAKAQAAKSYLQGLRLGNTPAWLSQGDALLTKAQSDLQAQRYFAAKERADAAKKIYEAALILNGQPLGRTTKKATRPDKSAEQAYRAQQKVGRLEAELAYYRNNNSSVRHLLGAAKGLQTNQPEVARKLAEAGLDIIKADRGF</sequence>
<dbReference type="EMBL" id="QWLA01000111">
    <property type="protein sequence ID" value="RIH82310.1"/>
    <property type="molecule type" value="Genomic_DNA"/>
</dbReference>
<keyword evidence="2" id="KW-1185">Reference proteome</keyword>
<dbReference type="RefSeq" id="WP_147371712.1">
    <property type="nucleotide sequence ID" value="NZ_QWLA01000111.1"/>
</dbReference>
<evidence type="ECO:0000313" key="2">
    <source>
        <dbReference type="Proteomes" id="UP000265341"/>
    </source>
</evidence>
<evidence type="ECO:0008006" key="3">
    <source>
        <dbReference type="Google" id="ProtNLM"/>
    </source>
</evidence>
<protein>
    <recommendedName>
        <fullName evidence="3">DUF4398 domain-containing protein</fullName>
    </recommendedName>
</protein>
<gene>
    <name evidence="1" type="ORF">Mrose_03415</name>
</gene>
<dbReference type="AlphaFoldDB" id="A0A399EGT8"/>
<comment type="caution">
    <text evidence="1">The sequence shown here is derived from an EMBL/GenBank/DDBJ whole genome shotgun (WGS) entry which is preliminary data.</text>
</comment>
<evidence type="ECO:0000313" key="1">
    <source>
        <dbReference type="EMBL" id="RIH82310.1"/>
    </source>
</evidence>
<reference evidence="1 2" key="1">
    <citation type="submission" date="2018-08" db="EMBL/GenBank/DDBJ databases">
        <title>Meiothermus roseus NBRC 110900 genome sequencing project.</title>
        <authorList>
            <person name="Da Costa M.S."/>
            <person name="Albuquerque L."/>
            <person name="Raposo P."/>
            <person name="Froufe H.J.C."/>
            <person name="Barroso C.S."/>
            <person name="Egas C."/>
        </authorList>
    </citation>
    <scope>NUCLEOTIDE SEQUENCE [LARGE SCALE GENOMIC DNA]</scope>
    <source>
        <strain evidence="1 2">NBRC 110900</strain>
    </source>
</reference>
<name>A0A399EGT8_9DEIN</name>